<protein>
    <submittedName>
        <fullName evidence="1">Uncharacterized protein</fullName>
    </submittedName>
</protein>
<dbReference type="EMBL" id="JAPMOS010000052">
    <property type="protein sequence ID" value="KAJ4457200.1"/>
    <property type="molecule type" value="Genomic_DNA"/>
</dbReference>
<evidence type="ECO:0000313" key="2">
    <source>
        <dbReference type="Proteomes" id="UP001141327"/>
    </source>
</evidence>
<sequence>MKNAVFMMRSLLMNWTKVRLFPNCTHHGLLLQKIDQSEAILHTLTERVQQYEASTRPAGVRDGAIVTRRADGGLTTTAGDGAATSTTVGGVDLFLFRLVNDGIRPCTTDSDGNSVISRSPRLISL</sequence>
<comment type="caution">
    <text evidence="1">The sequence shown here is derived from an EMBL/GenBank/DDBJ whole genome shotgun (WGS) entry which is preliminary data.</text>
</comment>
<name>A0ABQ8UKA0_9EUKA</name>
<gene>
    <name evidence="1" type="ORF">PAPYR_7366</name>
</gene>
<keyword evidence="2" id="KW-1185">Reference proteome</keyword>
<organism evidence="1 2">
    <name type="scientific">Paratrimastix pyriformis</name>
    <dbReference type="NCBI Taxonomy" id="342808"/>
    <lineage>
        <taxon>Eukaryota</taxon>
        <taxon>Metamonada</taxon>
        <taxon>Preaxostyla</taxon>
        <taxon>Paratrimastigidae</taxon>
        <taxon>Paratrimastix</taxon>
    </lineage>
</organism>
<accession>A0ABQ8UKA0</accession>
<evidence type="ECO:0000313" key="1">
    <source>
        <dbReference type="EMBL" id="KAJ4457200.1"/>
    </source>
</evidence>
<reference evidence="1" key="1">
    <citation type="journal article" date="2022" name="bioRxiv">
        <title>Genomics of Preaxostyla Flagellates Illuminates Evolutionary Transitions and the Path Towards Mitochondrial Loss.</title>
        <authorList>
            <person name="Novak L.V.F."/>
            <person name="Treitli S.C."/>
            <person name="Pyrih J."/>
            <person name="Halakuc P."/>
            <person name="Pipaliya S.V."/>
            <person name="Vacek V."/>
            <person name="Brzon O."/>
            <person name="Soukal P."/>
            <person name="Eme L."/>
            <person name="Dacks J.B."/>
            <person name="Karnkowska A."/>
            <person name="Elias M."/>
            <person name="Hampl V."/>
        </authorList>
    </citation>
    <scope>NUCLEOTIDE SEQUENCE</scope>
    <source>
        <strain evidence="1">RCP-MX</strain>
    </source>
</reference>
<dbReference type="Proteomes" id="UP001141327">
    <property type="component" value="Unassembled WGS sequence"/>
</dbReference>
<proteinExistence type="predicted"/>